<proteinExistence type="predicted"/>
<dbReference type="AlphaFoldDB" id="A0A2J7ZVR2"/>
<comment type="caution">
    <text evidence="1">The sequence shown here is derived from an EMBL/GenBank/DDBJ whole genome shotgun (WGS) entry which is preliminary data.</text>
</comment>
<dbReference type="Proteomes" id="UP000236333">
    <property type="component" value="Unassembled WGS sequence"/>
</dbReference>
<organism evidence="1 2">
    <name type="scientific">Tetrabaena socialis</name>
    <dbReference type="NCBI Taxonomy" id="47790"/>
    <lineage>
        <taxon>Eukaryota</taxon>
        <taxon>Viridiplantae</taxon>
        <taxon>Chlorophyta</taxon>
        <taxon>core chlorophytes</taxon>
        <taxon>Chlorophyceae</taxon>
        <taxon>CS clade</taxon>
        <taxon>Chlamydomonadales</taxon>
        <taxon>Tetrabaenaceae</taxon>
        <taxon>Tetrabaena</taxon>
    </lineage>
</organism>
<reference evidence="1 2" key="1">
    <citation type="journal article" date="2017" name="Mol. Biol. Evol.">
        <title>The 4-celled Tetrabaena socialis nuclear genome reveals the essential components for genetic control of cell number at the origin of multicellularity in the volvocine lineage.</title>
        <authorList>
            <person name="Featherston J."/>
            <person name="Arakaki Y."/>
            <person name="Hanschen E.R."/>
            <person name="Ferris P.J."/>
            <person name="Michod R.E."/>
            <person name="Olson B.J.S.C."/>
            <person name="Nozaki H."/>
            <person name="Durand P.M."/>
        </authorList>
    </citation>
    <scope>NUCLEOTIDE SEQUENCE [LARGE SCALE GENOMIC DNA]</scope>
    <source>
        <strain evidence="1 2">NIES-571</strain>
    </source>
</reference>
<accession>A0A2J7ZVR2</accession>
<keyword evidence="2" id="KW-1185">Reference proteome</keyword>
<gene>
    <name evidence="1" type="ORF">TSOC_009474</name>
</gene>
<protein>
    <submittedName>
        <fullName evidence="1">Uncharacterized protein</fullName>
    </submittedName>
</protein>
<name>A0A2J7ZVR2_9CHLO</name>
<evidence type="ECO:0000313" key="2">
    <source>
        <dbReference type="Proteomes" id="UP000236333"/>
    </source>
</evidence>
<evidence type="ECO:0000313" key="1">
    <source>
        <dbReference type="EMBL" id="PNH04361.1"/>
    </source>
</evidence>
<sequence length="97" mass="10880">MTVMPFLLLPASAAVCPSIHRTCNLPNGACLLVMLVAPYLVRAQVQKYMFIHIRDKKTGMFHTVPMAEQFSAACGDISWIKESEWDGEERLVLDLVN</sequence>
<dbReference type="EMBL" id="PGGS01000395">
    <property type="protein sequence ID" value="PNH04361.1"/>
    <property type="molecule type" value="Genomic_DNA"/>
</dbReference>